<organism evidence="2 3">
    <name type="scientific">Lampropedia cohaerens</name>
    <dbReference type="NCBI Taxonomy" id="1610491"/>
    <lineage>
        <taxon>Bacteria</taxon>
        <taxon>Pseudomonadati</taxon>
        <taxon>Pseudomonadota</taxon>
        <taxon>Betaproteobacteria</taxon>
        <taxon>Burkholderiales</taxon>
        <taxon>Comamonadaceae</taxon>
        <taxon>Lampropedia</taxon>
    </lineage>
</organism>
<keyword evidence="1" id="KW-1133">Transmembrane helix</keyword>
<keyword evidence="1" id="KW-0812">Transmembrane</keyword>
<dbReference type="OrthoDB" id="5298497at2"/>
<gene>
    <name evidence="2" type="ORF">AAV94_11815</name>
</gene>
<comment type="caution">
    <text evidence="2">The sequence shown here is derived from an EMBL/GenBank/DDBJ whole genome shotgun (WGS) entry which is preliminary data.</text>
</comment>
<feature type="transmembrane region" description="Helical" evidence="1">
    <location>
        <begin position="58"/>
        <end position="79"/>
    </location>
</feature>
<accession>A0A0U1PXH6</accession>
<evidence type="ECO:0000313" key="2">
    <source>
        <dbReference type="EMBL" id="KKW67200.1"/>
    </source>
</evidence>
<keyword evidence="1" id="KW-0472">Membrane</keyword>
<name>A0A0U1PXH6_9BURK</name>
<evidence type="ECO:0000256" key="1">
    <source>
        <dbReference type="SAM" id="Phobius"/>
    </source>
</evidence>
<sequence length="324" mass="35128">MAVHALRQRLDAWLRGRMPATDVWTLTQRNLYVLPTGTGWMLAVTCTLLLVASVNYQINLGFLFTFMLAGVTFVSILVAHGNLRGLTLRAQPAAPAFAHQAPVLTLHVDSGPAARKRFAVQLQVRDAADSCGQVLDLAPGEQALVELPLPPLPRGLHACPVITVQTHYPLGAFRLWSLWQPATQLLIYPAPEPNAPALPHSRSAGLAGVASTRAEAFEYDGFRAYQRGDPMRTILWKKTATALATGHGDWVRRDQAQTGATELWLDHAATGLQQPEAVLARLCAWVLQADAAGLRYGLRLPGHQLAPDAGAAHRHACLRALALQ</sequence>
<dbReference type="RefSeq" id="WP_046742441.1">
    <property type="nucleotide sequence ID" value="NZ_LBNQ01000035.1"/>
</dbReference>
<reference evidence="2 3" key="1">
    <citation type="submission" date="2015-05" db="EMBL/GenBank/DDBJ databases">
        <title>Draft genome sequence of Lampropedia sp. CT6, isolated from the microbial mat of a hot water spring, located at Manikaran, India.</title>
        <authorList>
            <person name="Tripathi C."/>
            <person name="Rani P."/>
            <person name="Mahato N.K."/>
            <person name="Lal R."/>
        </authorList>
    </citation>
    <scope>NUCLEOTIDE SEQUENCE [LARGE SCALE GENOMIC DNA]</scope>
    <source>
        <strain evidence="2 3">CT6</strain>
    </source>
</reference>
<evidence type="ECO:0000313" key="3">
    <source>
        <dbReference type="Proteomes" id="UP000050580"/>
    </source>
</evidence>
<keyword evidence="3" id="KW-1185">Reference proteome</keyword>
<dbReference type="Proteomes" id="UP000050580">
    <property type="component" value="Unassembled WGS sequence"/>
</dbReference>
<proteinExistence type="predicted"/>
<dbReference type="EMBL" id="LBNQ01000035">
    <property type="protein sequence ID" value="KKW67200.1"/>
    <property type="molecule type" value="Genomic_DNA"/>
</dbReference>
<dbReference type="AlphaFoldDB" id="A0A0U1PXH6"/>
<dbReference type="STRING" id="1610491.AAV94_11815"/>
<dbReference type="PANTHER" id="PTHR34351">
    <property type="entry name" value="SLR1927 PROTEIN-RELATED"/>
    <property type="match status" value="1"/>
</dbReference>
<feature type="transmembrane region" description="Helical" evidence="1">
    <location>
        <begin position="31"/>
        <end position="52"/>
    </location>
</feature>
<dbReference type="PANTHER" id="PTHR34351:SF1">
    <property type="entry name" value="SLR1927 PROTEIN"/>
    <property type="match status" value="1"/>
</dbReference>
<dbReference type="PATRIC" id="fig|1610491.3.peg.2529"/>
<protein>
    <submittedName>
        <fullName evidence="2">Uncharacterized protein</fullName>
    </submittedName>
</protein>